<protein>
    <submittedName>
        <fullName evidence="3">YnjH family protein</fullName>
    </submittedName>
</protein>
<feature type="chain" id="PRO_5045189379" evidence="2">
    <location>
        <begin position="19"/>
        <end position="106"/>
    </location>
</feature>
<keyword evidence="2" id="KW-0732">Signal</keyword>
<feature type="compositionally biased region" description="Polar residues" evidence="1">
    <location>
        <begin position="87"/>
        <end position="96"/>
    </location>
</feature>
<evidence type="ECO:0000313" key="3">
    <source>
        <dbReference type="EMBL" id="UUM29659.1"/>
    </source>
</evidence>
<dbReference type="Pfam" id="PF07383">
    <property type="entry name" value="DUF1496"/>
    <property type="match status" value="1"/>
</dbReference>
<dbReference type="InterPro" id="IPR009971">
    <property type="entry name" value="DUF1496"/>
</dbReference>
<feature type="region of interest" description="Disordered" evidence="1">
    <location>
        <begin position="87"/>
        <end position="106"/>
    </location>
</feature>
<dbReference type="Proteomes" id="UP001058602">
    <property type="component" value="Chromosome 1"/>
</dbReference>
<proteinExistence type="predicted"/>
<evidence type="ECO:0000256" key="1">
    <source>
        <dbReference type="SAM" id="MobiDB-lite"/>
    </source>
</evidence>
<evidence type="ECO:0000313" key="4">
    <source>
        <dbReference type="Proteomes" id="UP001058602"/>
    </source>
</evidence>
<evidence type="ECO:0000256" key="2">
    <source>
        <dbReference type="SAM" id="SignalP"/>
    </source>
</evidence>
<keyword evidence="4" id="KW-1185">Reference proteome</keyword>
<dbReference type="RefSeq" id="WP_257083451.1">
    <property type="nucleotide sequence ID" value="NZ_CP102096.1"/>
</dbReference>
<feature type="signal peptide" evidence="2">
    <location>
        <begin position="1"/>
        <end position="18"/>
    </location>
</feature>
<sequence length="106" mass="11278">MRTTSLLLLLLASANVAAASTSASTSHKAIIGVNAAEIGQRVCFYQDMAYSSGAIIQVGEHFLICQNENTFETNGALKWASLSSKTETRAEPSSSKTVKKISQLPN</sequence>
<name>A0ABY5LFI8_9VIBR</name>
<reference evidence="3" key="1">
    <citation type="submission" date="2022-07" db="EMBL/GenBank/DDBJ databases">
        <title>Complete genome of Vibrio japonicus strain JCM 31412T and phylogenomic assessment of the Nereis clade of the genus Vibrio.</title>
        <authorList>
            <person name="Shlafstein M.D."/>
            <person name="Emsley S.A."/>
            <person name="Ushijima B."/>
            <person name="Videau P."/>
            <person name="Saw J.H."/>
        </authorList>
    </citation>
    <scope>NUCLEOTIDE SEQUENCE</scope>
    <source>
        <strain evidence="3">JCM 31412</strain>
    </source>
</reference>
<organism evidence="3 4">
    <name type="scientific">Vibrio japonicus</name>
    <dbReference type="NCBI Taxonomy" id="1824638"/>
    <lineage>
        <taxon>Bacteria</taxon>
        <taxon>Pseudomonadati</taxon>
        <taxon>Pseudomonadota</taxon>
        <taxon>Gammaproteobacteria</taxon>
        <taxon>Vibrionales</taxon>
        <taxon>Vibrionaceae</taxon>
        <taxon>Vibrio</taxon>
    </lineage>
</organism>
<dbReference type="EMBL" id="CP102096">
    <property type="protein sequence ID" value="UUM29659.1"/>
    <property type="molecule type" value="Genomic_DNA"/>
</dbReference>
<accession>A0ABY5LFI8</accession>
<gene>
    <name evidence="3" type="ORF">NP165_08000</name>
</gene>